<feature type="region of interest" description="Disordered" evidence="1">
    <location>
        <begin position="15"/>
        <end position="43"/>
    </location>
</feature>
<dbReference type="Pfam" id="PF13614">
    <property type="entry name" value="AAA_31"/>
    <property type="match status" value="1"/>
</dbReference>
<dbReference type="PANTHER" id="PTHR43384">
    <property type="entry name" value="SEPTUM SITE-DETERMINING PROTEIN MIND HOMOLOG, CHLOROPLASTIC-RELATED"/>
    <property type="match status" value="1"/>
</dbReference>
<dbReference type="GO" id="GO:0009898">
    <property type="term" value="C:cytoplasmic side of plasma membrane"/>
    <property type="evidence" value="ECO:0007669"/>
    <property type="project" value="TreeGrafter"/>
</dbReference>
<organism evidence="3">
    <name type="scientific">freshwater metagenome</name>
    <dbReference type="NCBI Taxonomy" id="449393"/>
    <lineage>
        <taxon>unclassified sequences</taxon>
        <taxon>metagenomes</taxon>
        <taxon>ecological metagenomes</taxon>
    </lineage>
</organism>
<dbReference type="InterPro" id="IPR027417">
    <property type="entry name" value="P-loop_NTPase"/>
</dbReference>
<dbReference type="PANTHER" id="PTHR43384:SF14">
    <property type="entry name" value="ESX-1 SECRETION-ASSOCIATED PROTEIN ESPI"/>
    <property type="match status" value="1"/>
</dbReference>
<evidence type="ECO:0000313" key="3">
    <source>
        <dbReference type="EMBL" id="CAB4550946.1"/>
    </source>
</evidence>
<evidence type="ECO:0000256" key="1">
    <source>
        <dbReference type="SAM" id="MobiDB-lite"/>
    </source>
</evidence>
<name>A0A6J6CI31_9ZZZZ</name>
<dbReference type="GO" id="GO:0005829">
    <property type="term" value="C:cytosol"/>
    <property type="evidence" value="ECO:0007669"/>
    <property type="project" value="TreeGrafter"/>
</dbReference>
<dbReference type="EMBL" id="CAEZTD010000001">
    <property type="protein sequence ID" value="CAB4550946.1"/>
    <property type="molecule type" value="Genomic_DNA"/>
</dbReference>
<accession>A0A6J6CI31</accession>
<evidence type="ECO:0000259" key="2">
    <source>
        <dbReference type="Pfam" id="PF13614"/>
    </source>
</evidence>
<reference evidence="3" key="1">
    <citation type="submission" date="2020-05" db="EMBL/GenBank/DDBJ databases">
        <authorList>
            <person name="Chiriac C."/>
            <person name="Salcher M."/>
            <person name="Ghai R."/>
            <person name="Kavagutti S V."/>
        </authorList>
    </citation>
    <scope>NUCLEOTIDE SEQUENCE</scope>
</reference>
<dbReference type="Gene3D" id="3.40.50.300">
    <property type="entry name" value="P-loop containing nucleotide triphosphate hydrolases"/>
    <property type="match status" value="1"/>
</dbReference>
<dbReference type="GO" id="GO:0005524">
    <property type="term" value="F:ATP binding"/>
    <property type="evidence" value="ECO:0007669"/>
    <property type="project" value="TreeGrafter"/>
</dbReference>
<dbReference type="SUPFAM" id="SSF52540">
    <property type="entry name" value="P-loop containing nucleoside triphosphate hydrolases"/>
    <property type="match status" value="1"/>
</dbReference>
<proteinExistence type="predicted"/>
<dbReference type="GO" id="GO:0016887">
    <property type="term" value="F:ATP hydrolysis activity"/>
    <property type="evidence" value="ECO:0007669"/>
    <property type="project" value="TreeGrafter"/>
</dbReference>
<dbReference type="GO" id="GO:0051782">
    <property type="term" value="P:negative regulation of cell division"/>
    <property type="evidence" value="ECO:0007669"/>
    <property type="project" value="TreeGrafter"/>
</dbReference>
<sequence>MSTTEIVIPVTTGETPIQVPVDGPAMPSRRDRKSGEASVHPEPVSLLTPDRVLDLDPVYDVPTEGFNRFLYKSTFGLVNRGDSMSVRHRKAIDLSIGRNVGSGGPRFIAILTRKGGVGKTTVTTLLGMALARVREDRVIAIDANPDRGTLAERFVRGSQFTVRDVVNKAATISTFTDFSNFITRDKSRIDVLASDTDPLLSEAFDENDFNVVADMVSRYYSIALVDCGTGIVHSVMRATLQRADAVVVVSGGSFDESRLAAETLTWLDANGYSNLVRNAIVTINTATQGTNIVKLEEIEAHFRSRVRDVVRIPYDPLLAAGSVIDFDKLRPVTQEAARLLAALVVDGLQDN</sequence>
<protein>
    <submittedName>
        <fullName evidence="3">Unannotated protein</fullName>
    </submittedName>
</protein>
<dbReference type="InterPro" id="IPR025669">
    <property type="entry name" value="AAA_dom"/>
</dbReference>
<feature type="domain" description="AAA" evidence="2">
    <location>
        <begin position="106"/>
        <end position="250"/>
    </location>
</feature>
<dbReference type="InterPro" id="IPR050625">
    <property type="entry name" value="ParA/MinD_ATPase"/>
</dbReference>
<gene>
    <name evidence="3" type="ORF">UFOPK1591_00024</name>
</gene>
<dbReference type="AlphaFoldDB" id="A0A6J6CI31"/>